<feature type="signal peptide" evidence="2">
    <location>
        <begin position="1"/>
        <end position="17"/>
    </location>
</feature>
<evidence type="ECO:0000256" key="1">
    <source>
        <dbReference type="SAM" id="MobiDB-lite"/>
    </source>
</evidence>
<keyword evidence="4" id="KW-1185">Reference proteome</keyword>
<organism evidence="3 4">
    <name type="scientific">Marinobacter daqiaonensis</name>
    <dbReference type="NCBI Taxonomy" id="650891"/>
    <lineage>
        <taxon>Bacteria</taxon>
        <taxon>Pseudomonadati</taxon>
        <taxon>Pseudomonadota</taxon>
        <taxon>Gammaproteobacteria</taxon>
        <taxon>Pseudomonadales</taxon>
        <taxon>Marinobacteraceae</taxon>
        <taxon>Marinobacter</taxon>
    </lineage>
</organism>
<reference evidence="3 4" key="1">
    <citation type="submission" date="2016-10" db="EMBL/GenBank/DDBJ databases">
        <authorList>
            <person name="de Groot N.N."/>
        </authorList>
    </citation>
    <scope>NUCLEOTIDE SEQUENCE [LARGE SCALE GENOMIC DNA]</scope>
    <source>
        <strain evidence="3 4">CGMCC 1.9167</strain>
    </source>
</reference>
<gene>
    <name evidence="3" type="ORF">SAMN05216203_3247</name>
</gene>
<dbReference type="RefSeq" id="WP_167812584.1">
    <property type="nucleotide sequence ID" value="NZ_FOYW01000003.1"/>
</dbReference>
<dbReference type="AlphaFoldDB" id="A0A1I6JST3"/>
<protein>
    <recommendedName>
        <fullName evidence="5">DUF3530 domain-containing protein</fullName>
    </recommendedName>
</protein>
<keyword evidence="2" id="KW-0732">Signal</keyword>
<dbReference type="STRING" id="650891.SAMN05216203_3247"/>
<accession>A0A1I6JST3</accession>
<evidence type="ECO:0000313" key="3">
    <source>
        <dbReference type="EMBL" id="SFR82012.1"/>
    </source>
</evidence>
<proteinExistence type="predicted"/>
<dbReference type="Pfam" id="PF12048">
    <property type="entry name" value="DUF3530"/>
    <property type="match status" value="1"/>
</dbReference>
<feature type="compositionally biased region" description="Basic and acidic residues" evidence="1">
    <location>
        <begin position="133"/>
        <end position="145"/>
    </location>
</feature>
<dbReference type="EMBL" id="FOYW01000003">
    <property type="protein sequence ID" value="SFR82012.1"/>
    <property type="molecule type" value="Genomic_DNA"/>
</dbReference>
<evidence type="ECO:0000256" key="2">
    <source>
        <dbReference type="SAM" id="SignalP"/>
    </source>
</evidence>
<feature type="chain" id="PRO_5011653682" description="DUF3530 domain-containing protein" evidence="2">
    <location>
        <begin position="18"/>
        <end position="304"/>
    </location>
</feature>
<dbReference type="InterPro" id="IPR022529">
    <property type="entry name" value="DUF3530"/>
</dbReference>
<dbReference type="Proteomes" id="UP000198644">
    <property type="component" value="Unassembled WGS sequence"/>
</dbReference>
<sequence>MALPALLALLFSGMPMAQDGASGNGGEPVADDETPQVAPLERVFIQSGSGQGALAQRYPHLAVWLEPEDSPRVLALVERESAGQANGAVIIIGDEGDSANAPLLAAMREKLTEAGWAAMTLGMDSPSLALQQARDHHARSEDEKAAGQPQSDGPVMIDVNSQAVADLLQAHRDSMNAVFEAATGWLAERGYQEIVLVGIGRGAAAVHGYLPQAPSSVRRAAWVAADFGRQTGETVLEGLSAVDGLALLDLYSSRGSGIQDRKAAFSRRQWQDYTALPVPTDPQLRALRAGSVVNRLVGWLMPSR</sequence>
<name>A0A1I6JST3_9GAMM</name>
<evidence type="ECO:0008006" key="5">
    <source>
        <dbReference type="Google" id="ProtNLM"/>
    </source>
</evidence>
<feature type="region of interest" description="Disordered" evidence="1">
    <location>
        <begin position="130"/>
        <end position="154"/>
    </location>
</feature>
<evidence type="ECO:0000313" key="4">
    <source>
        <dbReference type="Proteomes" id="UP000198644"/>
    </source>
</evidence>